<dbReference type="RefSeq" id="WP_190447166.1">
    <property type="nucleotide sequence ID" value="NZ_JAMPLM010000080.1"/>
</dbReference>
<evidence type="ECO:0000256" key="1">
    <source>
        <dbReference type="ARBA" id="ARBA00008857"/>
    </source>
</evidence>
<evidence type="ECO:0000256" key="3">
    <source>
        <dbReference type="ARBA" id="ARBA00023172"/>
    </source>
</evidence>
<dbReference type="InterPro" id="IPR013762">
    <property type="entry name" value="Integrase-like_cat_sf"/>
</dbReference>
<dbReference type="CDD" id="cd00397">
    <property type="entry name" value="DNA_BRE_C"/>
    <property type="match status" value="1"/>
</dbReference>
<dbReference type="Gene3D" id="1.10.443.10">
    <property type="entry name" value="Intergrase catalytic core"/>
    <property type="match status" value="1"/>
</dbReference>
<dbReference type="SUPFAM" id="SSF56349">
    <property type="entry name" value="DNA breaking-rejoining enzymes"/>
    <property type="match status" value="1"/>
</dbReference>
<proteinExistence type="inferred from homology"/>
<name>A0ABV0KTW4_9CYAN</name>
<organism evidence="5 6">
    <name type="scientific">Stenomitos frigidus AS-A4</name>
    <dbReference type="NCBI Taxonomy" id="2933935"/>
    <lineage>
        <taxon>Bacteria</taxon>
        <taxon>Bacillati</taxon>
        <taxon>Cyanobacteriota</taxon>
        <taxon>Cyanophyceae</taxon>
        <taxon>Leptolyngbyales</taxon>
        <taxon>Leptolyngbyaceae</taxon>
        <taxon>Stenomitos</taxon>
    </lineage>
</organism>
<evidence type="ECO:0000256" key="2">
    <source>
        <dbReference type="ARBA" id="ARBA00023125"/>
    </source>
</evidence>
<dbReference type="PANTHER" id="PTHR30349">
    <property type="entry name" value="PHAGE INTEGRASE-RELATED"/>
    <property type="match status" value="1"/>
</dbReference>
<comment type="caution">
    <text evidence="5">The sequence shown here is derived from an EMBL/GenBank/DDBJ whole genome shotgun (WGS) entry which is preliminary data.</text>
</comment>
<comment type="similarity">
    <text evidence="1">Belongs to the 'phage' integrase family.</text>
</comment>
<evidence type="ECO:0000259" key="4">
    <source>
        <dbReference type="PROSITE" id="PS51898"/>
    </source>
</evidence>
<sequence length="214" mass="24060">MNRRLGALKTFYTWLHQTEARGSERLPRVPDPVRGVPMARAAPLSQEEQLRLLEAVEQSQNYRDCAIVKVLLSTGIRVGELYQLHWADLDLETEQGQLRVRPGTSNRMRRLVLPPDVCKALLNLGAQVQGSSQAPVFVGQRGSMTAREVQDVVKKYALKAGLRNFTPHMLRHTYACRLVEQKVPPDKITTLMGTSAEMLLSYYVMALPVEKAPP</sequence>
<dbReference type="Proteomes" id="UP001476950">
    <property type="component" value="Unassembled WGS sequence"/>
</dbReference>
<keyword evidence="6" id="KW-1185">Reference proteome</keyword>
<dbReference type="PANTHER" id="PTHR30349:SF41">
    <property type="entry name" value="INTEGRASE_RECOMBINASE PROTEIN MJ0367-RELATED"/>
    <property type="match status" value="1"/>
</dbReference>
<reference evidence="5 6" key="1">
    <citation type="submission" date="2022-04" db="EMBL/GenBank/DDBJ databases">
        <title>Positive selection, recombination, and allopatry shape intraspecific diversity of widespread and dominant cyanobacteria.</title>
        <authorList>
            <person name="Wei J."/>
            <person name="Shu W."/>
            <person name="Hu C."/>
        </authorList>
    </citation>
    <scope>NUCLEOTIDE SEQUENCE [LARGE SCALE GENOMIC DNA]</scope>
    <source>
        <strain evidence="5 6">AS-A4</strain>
    </source>
</reference>
<dbReference type="InterPro" id="IPR011010">
    <property type="entry name" value="DNA_brk_join_enz"/>
</dbReference>
<feature type="domain" description="Tyr recombinase" evidence="4">
    <location>
        <begin position="39"/>
        <end position="214"/>
    </location>
</feature>
<gene>
    <name evidence="5" type="ORF">NDI38_30365</name>
</gene>
<dbReference type="EMBL" id="JAMPLM010000080">
    <property type="protein sequence ID" value="MEP1062681.1"/>
    <property type="molecule type" value="Genomic_DNA"/>
</dbReference>
<evidence type="ECO:0000313" key="6">
    <source>
        <dbReference type="Proteomes" id="UP001476950"/>
    </source>
</evidence>
<keyword evidence="3" id="KW-0233">DNA recombination</keyword>
<protein>
    <submittedName>
        <fullName evidence="5">Tyrosine-type recombinase/integrase</fullName>
    </submittedName>
</protein>
<evidence type="ECO:0000313" key="5">
    <source>
        <dbReference type="EMBL" id="MEP1062681.1"/>
    </source>
</evidence>
<dbReference type="PROSITE" id="PS51898">
    <property type="entry name" value="TYR_RECOMBINASE"/>
    <property type="match status" value="1"/>
</dbReference>
<dbReference type="InterPro" id="IPR050090">
    <property type="entry name" value="Tyrosine_recombinase_XerCD"/>
</dbReference>
<accession>A0ABV0KTW4</accession>
<dbReference type="InterPro" id="IPR002104">
    <property type="entry name" value="Integrase_catalytic"/>
</dbReference>
<keyword evidence="2" id="KW-0238">DNA-binding</keyword>
<dbReference type="Pfam" id="PF00589">
    <property type="entry name" value="Phage_integrase"/>
    <property type="match status" value="1"/>
</dbReference>